<organism evidence="1 2">
    <name type="scientific">Eretmocerus hayati</name>
    <dbReference type="NCBI Taxonomy" id="131215"/>
    <lineage>
        <taxon>Eukaryota</taxon>
        <taxon>Metazoa</taxon>
        <taxon>Ecdysozoa</taxon>
        <taxon>Arthropoda</taxon>
        <taxon>Hexapoda</taxon>
        <taxon>Insecta</taxon>
        <taxon>Pterygota</taxon>
        <taxon>Neoptera</taxon>
        <taxon>Endopterygota</taxon>
        <taxon>Hymenoptera</taxon>
        <taxon>Apocrita</taxon>
        <taxon>Proctotrupomorpha</taxon>
        <taxon>Chalcidoidea</taxon>
        <taxon>Aphelinidae</taxon>
        <taxon>Aphelininae</taxon>
        <taxon>Eretmocerus</taxon>
    </lineage>
</organism>
<accession>A0ACC2PYA2</accession>
<name>A0ACC2PYA2_9HYME</name>
<dbReference type="Proteomes" id="UP001239111">
    <property type="component" value="Chromosome 1"/>
</dbReference>
<dbReference type="EMBL" id="CM056741">
    <property type="protein sequence ID" value="KAJ8688569.1"/>
    <property type="molecule type" value="Genomic_DNA"/>
</dbReference>
<evidence type="ECO:0000313" key="1">
    <source>
        <dbReference type="EMBL" id="KAJ8688569.1"/>
    </source>
</evidence>
<protein>
    <submittedName>
        <fullName evidence="1">Uncharacterized protein</fullName>
    </submittedName>
</protein>
<evidence type="ECO:0000313" key="2">
    <source>
        <dbReference type="Proteomes" id="UP001239111"/>
    </source>
</evidence>
<sequence length="5108" mass="561981">MTVLNGMCDSSSDAAAELSNDNGQPKEPPAKVVVATEQPEPEAAAADADTSKEASVELAKPEAALVRHNETVEARPESSSGHSPMRTLGDIILERLNHEITAATDDSVSVRDACSELLAHLVDQVVVSVEETASACPELQLQRQPPESLCCSVPLDKVASVLQQQQQQTTTTTVTTCQQQEQKRTTSTKHLCLYCDRKFPSIPLRQKHVERVHQPSPSGGRRSERNQPKQCNGNSTTQQQQSCQYCERPEGGLDGLFRHMVGSHSDRYHGCLPCRTRYLTSDALATHLLAEHVDDSKPKEPDIPDPQDSGGGACNSVRSNLKVAKCPETAKTSPGSNAIMPIDISLTAATPVHKDDGALKRESEESSELANKPGKACIRAHPRRVSFEKYNFPRKYDGKEQWSCSIKDLSRFDISTQLSLRRKQQQRDNELLGDEGCTSLTEEQLTAVVEEAAKSLGEESSSDSGVVSCKGAQCKSETEPEHASEVKVKTEPTVFSGEFESFMRLTKWNEASNTHRTFDLVYAELTGEWSRPRIYICAACAEKYETLKELEEHKQTAHPNVWCVHFEFSGEHRELHKHLVFLPSAINVPSSVECPNSSSSSVKTRQQTLNSQPPEKVCTKCSKLCVSLSELHKHMLECGGDQTWLLGLFGISNGKKKCKWRPFGSRRRRQRGMKRNIHKSQTPRNNCAPPRERPSYSGPRVRPSDRESIQKMLANLPAKRATRKVLQENAARSQSRLRNVQSRSRAADSQASRLVASKAALRNKLLKNAKSYQRKKNLLQEKREQQQQQADDDEAAASAAQMEAQLRPRKLLRVLARRVKISSSSSSNSKAQKSRQLRSSGVPSATVTSDDLPVQQQQQDVKSTVPKKVKVVKKVEQLKSKIKANSKPVTMATLDSKSMRIGGTRLLTRSKLRTAAKLAWREHERISRRVTRLRSLEEPQVDDSQPEQMAEDEVKAQQSDRPRRTNKREEDAKPNKIESRSSRSSSTLLEGTKKKSLEAKLPVVVVSPSELKQGLGRTRPKRDQQAKEPHTTKEVDGCSREASTERRSSRRLSLVTANDLESPKKDSAKTQSTRKSIRIKEIGDAETSDQGVPTLETSPTKEEATSKRRSSLRRQTVEGSDEISRLENPKGIELEVVSAMPEDECDKASSPLEALQHESSNSNLDSGKENYSTEPVVFQQTQTKARVARPKKSRHQSRKSNAAGNNSSSAKRTLSSVIGILTEGVNVPVVETAIVLTVLTSHDAEQPGNPACHGPSTAQPVASSSSQQPVVPAPVSSASESASPDQQQQAKPLEAPSATTTVATPTTTTAEKKPDESQACSSGTAAAEEQPTNDIIRDLARRKPKGKGSFLEKIVSKIAKSKDVSLEGGSGGCCSLLDVVSRNSTNSAVASGSASTAVSGVNNTDMSVASTGDSVPSAVSAVSDSNVTQVTLTEVTTTQQQTSTELREMKSRVVQSSSENSSALVNDGIEMPEATAQVVGVATSIAIDQTLAVTSEEEPKTEQESSRPPRDTSPRKNRRKPVNRSNVSEDLVAKQVESPKLQDTQRDESSASIAERVPNVEPIAESSTNNLNIEEVSPTKSGTRRKDTSRSLRPRLGLKEPVTGAAGITQNQSAPESENMVAMDLSTPKSNWATFDVIKPNNIQIANPTYCPPQMTQEAVSAETVSLNHYDISATNQIMTAASVSRVDVRVPDSDTVGTIMADNVAQSDRSSRRKRSSRQTKKINQNCTDPFINESEVVSTDVSESSEKTENSESVMVGGVTPTQTLTSSQNTELPILDGAQSLVMDGLALEGKSSKRKKTVTKRSSKNKSVQQEGMSQVGVELTNIVDQSERKLDENVSDECPKVEESAVKVNGVVSKICHNNLSDESKTPEFAGLPSSECYSKTTKAVKQRVKVSKELEESAKNIEMNTKSLDEGPIIPEVGTEVTKKDRTQDKPPMSGLDAVIAEVSSVIIESNESSEETEIPQAVLPEIKNLQMSDQVGNVDLVGGSPFTKTSKAGKNTKRKPRASENVPEVVPESSEDPQLQSTDIAIQNAQVHNPTADAAMKTNSDETTTVTTSSEPAISDKVDDLVETDNAKSSATGKRNRRSKSSKQVRGLTRNTKVADTLNTASDACDGVSAVLQDVEIAAEEQSSVPDISTDQTQVLSESQLLVDDVETGTTGDLQSSTPINNRTSKRSVRGSNQKVAIAEISDICVENSGSDLCSSAQDSEAAHEKEPATEDTPKISPDDLSTDQPLDQDEKLEKVNENPNSTPMRKSKMPKRKPKKSAKKAKPAENLDSSAGLSNVDNPPPGLTGGHGIVEPSDTQSMGVEQEETASRSAAPENDASKTQSLEQDGKVDDLVPTPMETSKSSKRKPKANNKRVRIDENLEKSVDIPCTDMTTTPTVGDETITGVEPETVSEIVMTDLNLLPTVTEIETYKKPTKTTKSAKQKKKSSKSRSNRSNQQSQEAQKFEEEFKVDSVTNAEMTYKSVVEVPEQVHESISIPPDENAPTQRSTQQTGASDDPITNDSSSILELDDNVSERSRRASKRNSEFLAEILTSDERGSDAAEESFKVPELIENARSSRKRATKKKANPTNDSLGEEAEKVEIASSGKFIADEISSSITDSIDGDISTSEFEMGSRRSSRRSNRTSRNTEPESLKESDDSDISSANEMDSSRPRRSQRSKNVVSDISRDSSVNSVDADVSSEDKPEKKQMLSRKANKNVSLVDDHLELPSNTDTINESSDEIIGASENSSRAEEYVEGAAKEAQEDSCVTENSEVQGAEYQLVTEKIDEIEKSGGNDPKIPKSQLSSVEENADSVESDQSEQKSLAADPSNQDLQTPKKRLAGNFAIVTKSGKILIVEKKKKFTKEVARFFCEICNTSFTRKSSLKKHNLSQSHILQATMSGDKEVAEEIQDLVEASSQPKKAPNSNVLEAKEAKETEVPERDEGSMVVNGKVEGSVKVVNEKLMETEVAEQDEDLMVADGKVEVSIKDVKEKLMECEPPTIQEDGPTLVVGKPIVETDEQSIDLSLPKLPNPVVASPLIIPERLFSHKSPEDELEDEMLDEEICKITENMSHDEYVLTDHVSPVTPEAASTPVKELEAPAKMLSKPTLKQQKRKKENEKEKKQENEKEKKKENEKERKTETEMKKRNLADEHLSLDTPAPVVPGSPPVVVPPIIENQSTSDVSLEDSQLNAEVAMITNSLEEQQVEATLPTTVSGKREQESKKTVIEVVQEPAEVRRTGRKRNQNAAQTLPSTEGKENSRPRRNQLRPSYREDENTDLEPIDSPMPKQQSEAEKSDVFVEPKELSRSKRDKSSVTVTESETSDGERDTSAKKATGKKKQSKKRSNKSDVEELVPVDDDLLKKIDSGIIADVPAEDSNPDELETMPGEMDLLEEQAKVERDQSAPKSRKKQNKRQKVPVVEADAEQLVVVTSEILSKEQAQPATVDEEQLQPALVEEASTSTTSTKKQPKSRKSQNKRRKKNAAQEESPDTAAKSDEAALPLETSTKEISTPDKINAEPSLIHVGEISLEQHNEVSIPSADNTDTVSQDAVDQVQHQTAESKGEPAHIDAGFDSDENSLDTDNMSVDIQKLLDDPEMTSELAQQVEEDSQGAGNIDVLNIKEPIPIDTSGIEEEEQNESRTSSNKKRASSSRKSSKLRRPAKKLQKKVDDQQDQSKSSEAENEFDQGMLSVNESKQETDNLQSSLEKISRTADDAIADDLSDTEQPVVGGRSLRNRSSGSAKKSKANPHSSGRSRQSKKRAEELISRAFHDDSPLLASDSRRSSQRQSRRSQQTKSVEGILPKAAPETAPADDTDEDVEQEPLPLRQGPSSEPDDNSCSEDEEPLPEYGRTSSPTSDDLLDDDEPSRHKFERNRNPRTLSKSEEELTIETTTEPEDDDDEDEDNTLDYDRAKQEQHQQQQPTKVLNFDEELFVECCSRLKASSENELRGAKKIKLDHFASMDHGSGGQYRHHQQFARRDDVPSGYKPKDRWRDVESQNSLGTLLESVNQLLGEEHNSNEKDYSLHGSSKRRSHHHHHHKHHKRSRANRSASPGEPLSDGDDEADDDLGYDDSLDVAFEHNNKLRDKIQQRMRESESLIATSFAKSSPAVESNTYNAYSEFENSLKQPQEHHHKNRSNNGMGGMLDKALSTLLNNEKRDHNGSAPMKLLAELACARAPTSTTPTTPQPLAANSIEDLKDADSSQDSCKHYAEESDQSSHKKATNPIKELFERKKESQDKKQVGKIKISLTKSTTSDSKPKKQKSKSKSAQHNLPLIRTSQFRGGMAERKKRRDDGKKKQPSDKSSKDNTGPKDVYDFDEEESPSEIDLPPVLSFRAKAENSREFSMSALLSKTIGDTLSNGKSISAIGENLESMVDRKFKDIDKFAPKNDGQTASSDGPRDESVERKFKSKRTSYDHSANKQSNKSKKKNNKNVKKKSRNAWYENDSSDEFVTKLRDDDLQGVGLSKSQRTCSKGKQNLFAEMSSTSSDSEFENTMDNELSLQVEKEQSTIEDPTEKIEDETDVKEAESGRSSVNPEPSFTGRKAKKLSSRVNEASSVSETESKKGAESEELSDQPLIIDESLKELTDQRTNSDVEIEDRPYVLDDLYREDSSIVDSDRADESAVEDTSSIPGNATPQPTKNETPTRKPSKKSENTSSARKRRQPSKSGGKKKPKRATSLPEKLPSNAKPDGESENLPLHVFLSRKVQLSKKRKQQQELAKLIEVQQRLMPEDQPTRSRRKCAIGKQGLLAEFSSSDDEDSTRSRHRQLRRPTDEIGIKDTGTNVDEATGNGGSSEVAPAAAVSEAVNVTTPTTTSRTNKPKQRESKERRRERYIEKKHEQMIAKEQRAIEEAIMRELEEKRLSAASEAGSGLDEHRNDLTDGAPTSATQDTTEKSVKSCSKSSSPRKKPSGGEAAKRRKSSTASPQKSKKQPKTEQQQPKKEEFAPNNGGGDDDEELKMGRSWNKVDEDVGVAIGRRKRAAANQLYYWSSSSDDDDRRTKSKGRSKQKRSSSQDSNVSQTSATQSLTSAPNQPVAVGADEIQEGDRPEQHGWIVGDSHKRMITMLAMEKQMKEKRRRSENDEQAPGAQIATADGGSSVPTPPMVKDKSNNKKHRNSTS</sequence>
<reference evidence="1" key="1">
    <citation type="submission" date="2023-04" db="EMBL/GenBank/DDBJ databases">
        <title>A chromosome-level genome assembly of the parasitoid wasp Eretmocerus hayati.</title>
        <authorList>
            <person name="Zhong Y."/>
            <person name="Liu S."/>
            <person name="Liu Y."/>
        </authorList>
    </citation>
    <scope>NUCLEOTIDE SEQUENCE</scope>
    <source>
        <strain evidence="1">ZJU_SS_LIU_2023</strain>
    </source>
</reference>
<proteinExistence type="predicted"/>
<comment type="caution">
    <text evidence="1">The sequence shown here is derived from an EMBL/GenBank/DDBJ whole genome shotgun (WGS) entry which is preliminary data.</text>
</comment>
<keyword evidence="2" id="KW-1185">Reference proteome</keyword>
<gene>
    <name evidence="1" type="ORF">QAD02_024364</name>
</gene>